<dbReference type="PANTHER" id="PTHR35152:SF1">
    <property type="entry name" value="DOMAIN SIGNALLING PROTEIN, PUTATIVE (AFU_ORTHOLOGUE AFUA_5G11310)-RELATED"/>
    <property type="match status" value="1"/>
</dbReference>
<keyword evidence="2" id="KW-1133">Transmembrane helix</keyword>
<dbReference type="PROSITE" id="PS50924">
    <property type="entry name" value="MHYT"/>
    <property type="match status" value="1"/>
</dbReference>
<feature type="transmembrane region" description="Helical" evidence="2">
    <location>
        <begin position="131"/>
        <end position="151"/>
    </location>
</feature>
<sequence>MGGISIWCMHFIGNRAIDLANHERDLQVAYSSGFTAVSFFVPIVVLMAAFIAIGTNDHISWWRITIGSILCGAAICGMHYLGNSSIKNYRCIYRPAFIVGAAIIAVFASIIALSLFFVFRGVWAHSWWKRSLSALILAGAVSGMHWCAVVGTRYRLVNIQKNNEPSRNATVIVVICLSLGACLILAGSAIFRARKMKKSALRAQQITLGTAIFDKHGRILVDPDGLMPSVAITDSFLEKNSREGFSNTHPVFHWLFQASRNWSGISTLLDGMKHHLLQLPHSGGEKSGIQLINEHGEMIKDYDAIFRELFCVAALKLSEQLGEHITSMGVLWDDVLSTGAYPVRATPRLRQPRTPISDSESTTKEEDQAGVDAAEKGFPGFQTEYGRGSLMLLVRQVHTGRDADRLTSAGFRFAELHQVSHLIQASMQIQSSDFEKTLQALATHDNLATGGSYSLGPIKPRLRICASEYLEDAPGF</sequence>
<feature type="domain" description="MHYT" evidence="3">
    <location>
        <begin position="1"/>
        <end position="155"/>
    </location>
</feature>
<dbReference type="Pfam" id="PF03707">
    <property type="entry name" value="MHYT"/>
    <property type="match status" value="2"/>
</dbReference>
<evidence type="ECO:0000313" key="4">
    <source>
        <dbReference type="EMBL" id="KAJ4319445.1"/>
    </source>
</evidence>
<evidence type="ECO:0000256" key="1">
    <source>
        <dbReference type="SAM" id="MobiDB-lite"/>
    </source>
</evidence>
<dbReference type="Proteomes" id="UP001140502">
    <property type="component" value="Unassembled WGS sequence"/>
</dbReference>
<evidence type="ECO:0000259" key="3">
    <source>
        <dbReference type="PROSITE" id="PS50924"/>
    </source>
</evidence>
<dbReference type="PANTHER" id="PTHR35152">
    <property type="entry name" value="DOMAIN SIGNALLING PROTEIN, PUTATIVE (AFU_ORTHOLOGUE AFUA_5G11310)-RELATED"/>
    <property type="match status" value="1"/>
</dbReference>
<protein>
    <recommendedName>
        <fullName evidence="3">MHYT domain-containing protein</fullName>
    </recommendedName>
</protein>
<organism evidence="4 5">
    <name type="scientific">Fusarium piperis</name>
    <dbReference type="NCBI Taxonomy" id="1435070"/>
    <lineage>
        <taxon>Eukaryota</taxon>
        <taxon>Fungi</taxon>
        <taxon>Dikarya</taxon>
        <taxon>Ascomycota</taxon>
        <taxon>Pezizomycotina</taxon>
        <taxon>Sordariomycetes</taxon>
        <taxon>Hypocreomycetidae</taxon>
        <taxon>Hypocreales</taxon>
        <taxon>Nectriaceae</taxon>
        <taxon>Fusarium</taxon>
        <taxon>Fusarium solani species complex</taxon>
    </lineage>
</organism>
<keyword evidence="5" id="KW-1185">Reference proteome</keyword>
<keyword evidence="2" id="KW-0472">Membrane</keyword>
<comment type="caution">
    <text evidence="4">The sequence shown here is derived from an EMBL/GenBank/DDBJ whole genome shotgun (WGS) entry which is preliminary data.</text>
</comment>
<dbReference type="EMBL" id="JAPEUR010000124">
    <property type="protein sequence ID" value="KAJ4319445.1"/>
    <property type="molecule type" value="Genomic_DNA"/>
</dbReference>
<feature type="transmembrane region" description="Helical" evidence="2">
    <location>
        <begin position="60"/>
        <end position="80"/>
    </location>
</feature>
<evidence type="ECO:0000313" key="5">
    <source>
        <dbReference type="Proteomes" id="UP001140502"/>
    </source>
</evidence>
<feature type="transmembrane region" description="Helical" evidence="2">
    <location>
        <begin position="171"/>
        <end position="191"/>
    </location>
</feature>
<name>A0A9W9BND0_9HYPO</name>
<dbReference type="AlphaFoldDB" id="A0A9W9BND0"/>
<feature type="region of interest" description="Disordered" evidence="1">
    <location>
        <begin position="348"/>
        <end position="372"/>
    </location>
</feature>
<gene>
    <name evidence="4" type="ORF">N0V84_006347</name>
</gene>
<evidence type="ECO:0000256" key="2">
    <source>
        <dbReference type="SAM" id="Phobius"/>
    </source>
</evidence>
<dbReference type="OrthoDB" id="264015at2759"/>
<feature type="transmembrane region" description="Helical" evidence="2">
    <location>
        <begin position="92"/>
        <end position="119"/>
    </location>
</feature>
<proteinExistence type="predicted"/>
<feature type="transmembrane region" description="Helical" evidence="2">
    <location>
        <begin position="28"/>
        <end position="53"/>
    </location>
</feature>
<accession>A0A9W9BND0</accession>
<keyword evidence="2" id="KW-0812">Transmembrane</keyword>
<dbReference type="InterPro" id="IPR005330">
    <property type="entry name" value="MHYT_dom"/>
</dbReference>
<reference evidence="4" key="1">
    <citation type="submission" date="2022-10" db="EMBL/GenBank/DDBJ databases">
        <title>Tapping the CABI collections for fungal endophytes: first genome assemblies for Collariella, Neodidymelliopsis, Ascochyta clinopodiicola, Didymella pomorum, Didymosphaeria variabile, Neocosmospora piperis and Neocucurbitaria cava.</title>
        <authorList>
            <person name="Hill R."/>
        </authorList>
    </citation>
    <scope>NUCLEOTIDE SEQUENCE</scope>
    <source>
        <strain evidence="4">IMI 366586</strain>
    </source>
</reference>